<evidence type="ECO:0000256" key="12">
    <source>
        <dbReference type="ARBA" id="ARBA00023012"/>
    </source>
</evidence>
<dbReference type="Pfam" id="PF00672">
    <property type="entry name" value="HAMP"/>
    <property type="match status" value="1"/>
</dbReference>
<dbReference type="PANTHER" id="PTHR34220:SF11">
    <property type="entry name" value="SENSOR PROTEIN KINASE HPTS"/>
    <property type="match status" value="1"/>
</dbReference>
<dbReference type="InterPro" id="IPR050640">
    <property type="entry name" value="Bact_2-comp_sensor_kinase"/>
</dbReference>
<reference evidence="17 18" key="1">
    <citation type="submission" date="2020-08" db="EMBL/GenBank/DDBJ databases">
        <title>Genomic Encyclopedia of Type Strains, Phase IV (KMG-IV): sequencing the most valuable type-strain genomes for metagenomic binning, comparative biology and taxonomic classification.</title>
        <authorList>
            <person name="Goeker M."/>
        </authorList>
    </citation>
    <scope>NUCLEOTIDE SEQUENCE [LARGE SCALE GENOMIC DNA]</scope>
    <source>
        <strain evidence="17 18">DSM 11805</strain>
    </source>
</reference>
<evidence type="ECO:0000256" key="5">
    <source>
        <dbReference type="ARBA" id="ARBA00022553"/>
    </source>
</evidence>
<evidence type="ECO:0000256" key="13">
    <source>
        <dbReference type="ARBA" id="ARBA00023136"/>
    </source>
</evidence>
<name>A0A841RUY9_9BACI</name>
<dbReference type="RefSeq" id="WP_184251031.1">
    <property type="nucleotide sequence ID" value="NZ_BAAACU010000010.1"/>
</dbReference>
<evidence type="ECO:0000313" key="17">
    <source>
        <dbReference type="EMBL" id="MBB6514278.1"/>
    </source>
</evidence>
<evidence type="ECO:0000256" key="4">
    <source>
        <dbReference type="ARBA" id="ARBA00022475"/>
    </source>
</evidence>
<evidence type="ECO:0000256" key="7">
    <source>
        <dbReference type="ARBA" id="ARBA00022692"/>
    </source>
</evidence>
<evidence type="ECO:0000259" key="15">
    <source>
        <dbReference type="PROSITE" id="PS50109"/>
    </source>
</evidence>
<evidence type="ECO:0000256" key="9">
    <source>
        <dbReference type="ARBA" id="ARBA00022777"/>
    </source>
</evidence>
<evidence type="ECO:0000259" key="16">
    <source>
        <dbReference type="PROSITE" id="PS50885"/>
    </source>
</evidence>
<organism evidence="17 18">
    <name type="scientific">Gracilibacillus halotolerans</name>
    <dbReference type="NCBI Taxonomy" id="74386"/>
    <lineage>
        <taxon>Bacteria</taxon>
        <taxon>Bacillati</taxon>
        <taxon>Bacillota</taxon>
        <taxon>Bacilli</taxon>
        <taxon>Bacillales</taxon>
        <taxon>Bacillaceae</taxon>
        <taxon>Gracilibacillus</taxon>
    </lineage>
</organism>
<dbReference type="InterPro" id="IPR005467">
    <property type="entry name" value="His_kinase_dom"/>
</dbReference>
<dbReference type="EC" id="2.7.13.3" evidence="3"/>
<keyword evidence="7 14" id="KW-0812">Transmembrane</keyword>
<dbReference type="SUPFAM" id="SSF158472">
    <property type="entry name" value="HAMP domain-like"/>
    <property type="match status" value="1"/>
</dbReference>
<keyword evidence="6 17" id="KW-0808">Transferase</keyword>
<dbReference type="Gene3D" id="1.10.8.500">
    <property type="entry name" value="HAMP domain in histidine kinase"/>
    <property type="match status" value="1"/>
</dbReference>
<comment type="subcellular location">
    <subcellularLocation>
        <location evidence="2">Cell membrane</location>
        <topology evidence="2">Multi-pass membrane protein</topology>
    </subcellularLocation>
</comment>
<dbReference type="EMBL" id="JACHON010000028">
    <property type="protein sequence ID" value="MBB6514278.1"/>
    <property type="molecule type" value="Genomic_DNA"/>
</dbReference>
<evidence type="ECO:0000313" key="18">
    <source>
        <dbReference type="Proteomes" id="UP000572212"/>
    </source>
</evidence>
<proteinExistence type="predicted"/>
<keyword evidence="4" id="KW-1003">Cell membrane</keyword>
<dbReference type="InterPro" id="IPR003594">
    <property type="entry name" value="HATPase_dom"/>
</dbReference>
<dbReference type="Proteomes" id="UP000572212">
    <property type="component" value="Unassembled WGS sequence"/>
</dbReference>
<dbReference type="GO" id="GO:0005886">
    <property type="term" value="C:plasma membrane"/>
    <property type="evidence" value="ECO:0007669"/>
    <property type="project" value="UniProtKB-SubCell"/>
</dbReference>
<keyword evidence="12" id="KW-0902">Two-component regulatory system</keyword>
<dbReference type="GO" id="GO:0000155">
    <property type="term" value="F:phosphorelay sensor kinase activity"/>
    <property type="evidence" value="ECO:0007669"/>
    <property type="project" value="InterPro"/>
</dbReference>
<dbReference type="SUPFAM" id="SSF55874">
    <property type="entry name" value="ATPase domain of HSP90 chaperone/DNA topoisomerase II/histidine kinase"/>
    <property type="match status" value="1"/>
</dbReference>
<evidence type="ECO:0000256" key="3">
    <source>
        <dbReference type="ARBA" id="ARBA00012438"/>
    </source>
</evidence>
<evidence type="ECO:0000256" key="10">
    <source>
        <dbReference type="ARBA" id="ARBA00022840"/>
    </source>
</evidence>
<dbReference type="PANTHER" id="PTHR34220">
    <property type="entry name" value="SENSOR HISTIDINE KINASE YPDA"/>
    <property type="match status" value="1"/>
</dbReference>
<accession>A0A841RUY9</accession>
<dbReference type="GO" id="GO:0005524">
    <property type="term" value="F:ATP binding"/>
    <property type="evidence" value="ECO:0007669"/>
    <property type="project" value="UniProtKB-KW"/>
</dbReference>
<dbReference type="InterPro" id="IPR036890">
    <property type="entry name" value="HATPase_C_sf"/>
</dbReference>
<protein>
    <recommendedName>
        <fullName evidence="3">histidine kinase</fullName>
        <ecNumber evidence="3">2.7.13.3</ecNumber>
    </recommendedName>
</protein>
<feature type="domain" description="Histidine kinase" evidence="15">
    <location>
        <begin position="486"/>
        <end position="595"/>
    </location>
</feature>
<evidence type="ECO:0000256" key="6">
    <source>
        <dbReference type="ARBA" id="ARBA00022679"/>
    </source>
</evidence>
<keyword evidence="18" id="KW-1185">Reference proteome</keyword>
<keyword evidence="9 17" id="KW-0418">Kinase</keyword>
<keyword evidence="11 14" id="KW-1133">Transmembrane helix</keyword>
<dbReference type="PROSITE" id="PS50109">
    <property type="entry name" value="HIS_KIN"/>
    <property type="match status" value="1"/>
</dbReference>
<dbReference type="Gene3D" id="3.30.450.20">
    <property type="entry name" value="PAS domain"/>
    <property type="match status" value="1"/>
</dbReference>
<keyword evidence="8" id="KW-0547">Nucleotide-binding</keyword>
<dbReference type="Pfam" id="PF06580">
    <property type="entry name" value="His_kinase"/>
    <property type="match status" value="1"/>
</dbReference>
<dbReference type="InterPro" id="IPR010559">
    <property type="entry name" value="Sig_transdc_His_kin_internal"/>
</dbReference>
<comment type="caution">
    <text evidence="17">The sequence shown here is derived from an EMBL/GenBank/DDBJ whole genome shotgun (WGS) entry which is preliminary data.</text>
</comment>
<keyword evidence="13 14" id="KW-0472">Membrane</keyword>
<feature type="domain" description="HAMP" evidence="16">
    <location>
        <begin position="324"/>
        <end position="376"/>
    </location>
</feature>
<dbReference type="PROSITE" id="PS50885">
    <property type="entry name" value="HAMP"/>
    <property type="match status" value="1"/>
</dbReference>
<dbReference type="SMART" id="SM00304">
    <property type="entry name" value="HAMP"/>
    <property type="match status" value="1"/>
</dbReference>
<gene>
    <name evidence="17" type="ORF">GGQ92_003101</name>
</gene>
<evidence type="ECO:0000256" key="11">
    <source>
        <dbReference type="ARBA" id="ARBA00022989"/>
    </source>
</evidence>
<dbReference type="InterPro" id="IPR003660">
    <property type="entry name" value="HAMP_dom"/>
</dbReference>
<feature type="transmembrane region" description="Helical" evidence="14">
    <location>
        <begin position="300"/>
        <end position="322"/>
    </location>
</feature>
<evidence type="ECO:0000256" key="14">
    <source>
        <dbReference type="SAM" id="Phobius"/>
    </source>
</evidence>
<dbReference type="CDD" id="cd06225">
    <property type="entry name" value="HAMP"/>
    <property type="match status" value="1"/>
</dbReference>
<sequence>MVNYRRFMSPSFRSKIFLASFLCVGLPVLICLSVYSYLTRDAVEEQAITNAQKELSLVEENVSNLFDDMINVTNFVQFDTELNTILKQKSKEPPNNSPQDYESYMEDKSIRKTIENITLLGEKSFVTILLQNGAYYTNYAIYDYHPQNYFQTEWMEQLQSLSGYRSLWVGAEPTVFAYDRVDHPYQVSMARTLRDVNQEIYGYVIVTILETKIRNVLDNQAKNETIMLIDQTNDIISSSNEAMINKSLPFGQQLEAKNMSQTIQWNEEEQLVTMTQFPVNNWKLVSIIPYKEATQNINSIFSNVFFLLFMSFVLFFIILVVLMNRITYPLKELNTSVQKVQQGDLSFRVDVKSRDEVGQLASSFNQMIIRLNEMFEEVKQTEIRKRHAELAMLQSQINPHFLFNVLNSIRMTSMKANDMESAQMLMSLSKLLRATIGSTNEMILLKEEMELIQDYITLMNKRQRNKIVWITDIEKEAETIFVPRFIFQPIIENAIIHGLQQGEGVISMEATMNGESMQVMISDNGRGMNRETLTKLTESIGENIFTEKSHHSFSSIGLANVYERLRLSYKSDTKISIESEENMGTRVVIQIPARRDNGV</sequence>
<evidence type="ECO:0000256" key="8">
    <source>
        <dbReference type="ARBA" id="ARBA00022741"/>
    </source>
</evidence>
<evidence type="ECO:0000256" key="1">
    <source>
        <dbReference type="ARBA" id="ARBA00000085"/>
    </source>
</evidence>
<dbReference type="Pfam" id="PF02518">
    <property type="entry name" value="HATPase_c"/>
    <property type="match status" value="1"/>
</dbReference>
<dbReference type="AlphaFoldDB" id="A0A841RUY9"/>
<keyword evidence="5" id="KW-0597">Phosphoprotein</keyword>
<dbReference type="Gene3D" id="3.30.565.10">
    <property type="entry name" value="Histidine kinase-like ATPase, C-terminal domain"/>
    <property type="match status" value="1"/>
</dbReference>
<keyword evidence="10" id="KW-0067">ATP-binding</keyword>
<comment type="catalytic activity">
    <reaction evidence="1">
        <text>ATP + protein L-histidine = ADP + protein N-phospho-L-histidine.</text>
        <dbReference type="EC" id="2.7.13.3"/>
    </reaction>
</comment>
<evidence type="ECO:0000256" key="2">
    <source>
        <dbReference type="ARBA" id="ARBA00004651"/>
    </source>
</evidence>